<organism evidence="2 3">
    <name type="scientific">Thermomicrobium roseum (strain ATCC 27502 / DSM 5159 / P-2)</name>
    <dbReference type="NCBI Taxonomy" id="309801"/>
    <lineage>
        <taxon>Bacteria</taxon>
        <taxon>Pseudomonadati</taxon>
        <taxon>Thermomicrobiota</taxon>
        <taxon>Thermomicrobia</taxon>
        <taxon>Thermomicrobiales</taxon>
        <taxon>Thermomicrobiaceae</taxon>
        <taxon>Thermomicrobium</taxon>
    </lineage>
</organism>
<dbReference type="Gene3D" id="1.20.5.340">
    <property type="match status" value="1"/>
</dbReference>
<evidence type="ECO:0000256" key="1">
    <source>
        <dbReference type="SAM" id="Coils"/>
    </source>
</evidence>
<keyword evidence="1" id="KW-0175">Coiled coil</keyword>
<evidence type="ECO:0000313" key="2">
    <source>
        <dbReference type="EMBL" id="ACM06562.1"/>
    </source>
</evidence>
<dbReference type="SUPFAM" id="SSF58104">
    <property type="entry name" value="Methyl-accepting chemotaxis protein (MCP) signaling domain"/>
    <property type="match status" value="1"/>
</dbReference>
<protein>
    <submittedName>
        <fullName evidence="2">Uncharacterized protein</fullName>
    </submittedName>
</protein>
<dbReference type="HOGENOM" id="CLU_078531_0_0_0"/>
<proteinExistence type="predicted"/>
<feature type="coiled-coil region" evidence="1">
    <location>
        <begin position="62"/>
        <end position="145"/>
    </location>
</feature>
<dbReference type="OrthoDB" id="564864at2"/>
<dbReference type="Proteomes" id="UP000000447">
    <property type="component" value="Plasmid unnamed"/>
</dbReference>
<dbReference type="KEGG" id="tro:trd_A0169"/>
<dbReference type="EMBL" id="CP001276">
    <property type="protein sequence ID" value="ACM06562.1"/>
    <property type="molecule type" value="Genomic_DNA"/>
</dbReference>
<reference evidence="2 3" key="1">
    <citation type="journal article" date="2009" name="PLoS ONE">
        <title>Complete genome sequence of the aerobic CO-oxidizing thermophile Thermomicrobium roseum.</title>
        <authorList>
            <person name="Wu D."/>
            <person name="Raymond J."/>
            <person name="Wu M."/>
            <person name="Chatterji S."/>
            <person name="Ren Q."/>
            <person name="Graham J.E."/>
            <person name="Bryant D.A."/>
            <person name="Robb F."/>
            <person name="Colman A."/>
            <person name="Tallon L.J."/>
            <person name="Badger J.H."/>
            <person name="Madupu R."/>
            <person name="Ward N.L."/>
            <person name="Eisen J.A."/>
        </authorList>
    </citation>
    <scope>NUCLEOTIDE SEQUENCE [LARGE SCALE GENOMIC DNA]</scope>
    <source>
        <strain evidence="3">ATCC 27502 / DSM 5159 / P-2</strain>
        <plasmid evidence="2">unnamed</plasmid>
    </source>
</reference>
<name>B9L305_THERP</name>
<accession>B9L305</accession>
<keyword evidence="2" id="KW-0614">Plasmid</keyword>
<dbReference type="RefSeq" id="WP_012642549.1">
    <property type="nucleotide sequence ID" value="NC_011961.1"/>
</dbReference>
<gene>
    <name evidence="2" type="ordered locus">trd_A0169</name>
</gene>
<keyword evidence="3" id="KW-1185">Reference proteome</keyword>
<sequence length="308" mass="35551">MAFTVEDFQDLVRLLAQHPEWRSELRRLLLSEELLTVPERLARVERLLAELVQRDEERSRQLAGLIEAVRENTRQIAELRETVAEHSRQIAELRETVAEHSRQIAELRETVAEHSRQIAELRETVAEHSRQIAEQTRQIEGLRETVLLLAQRLDTVAGRTDMALGELLELRAERRLSSWLGRFLRGLRVRPPGEWERQFRPLLSPAAFDRLLDADLLARGRLTLDGQREVWLAIEVSRVIDAEDVARAQEWAQLLREVGLVAVPVVLGAALTGEAQEAVERERVLFVEATLQRVWVHGWEAVRERWVA</sequence>
<evidence type="ECO:0000313" key="3">
    <source>
        <dbReference type="Proteomes" id="UP000000447"/>
    </source>
</evidence>
<dbReference type="AlphaFoldDB" id="B9L305"/>
<geneLocation type="plasmid" evidence="3">
    <name>Tros</name>
</geneLocation>
<dbReference type="eggNOG" id="COG0840">
    <property type="taxonomic scope" value="Bacteria"/>
</dbReference>